<dbReference type="HOGENOM" id="CLU_2832249_0_0_1"/>
<evidence type="ECO:0000313" key="2">
    <source>
        <dbReference type="Proteomes" id="UP000027073"/>
    </source>
</evidence>
<reference evidence="2" key="1">
    <citation type="journal article" date="2014" name="Proc. Natl. Acad. Sci. U.S.A.">
        <title>Extensive sampling of basidiomycete genomes demonstrates inadequacy of the white-rot/brown-rot paradigm for wood decay fungi.</title>
        <authorList>
            <person name="Riley R."/>
            <person name="Salamov A.A."/>
            <person name="Brown D.W."/>
            <person name="Nagy L.G."/>
            <person name="Floudas D."/>
            <person name="Held B.W."/>
            <person name="Levasseur A."/>
            <person name="Lombard V."/>
            <person name="Morin E."/>
            <person name="Otillar R."/>
            <person name="Lindquist E.A."/>
            <person name="Sun H."/>
            <person name="LaButti K.M."/>
            <person name="Schmutz J."/>
            <person name="Jabbour D."/>
            <person name="Luo H."/>
            <person name="Baker S.E."/>
            <person name="Pisabarro A.G."/>
            <person name="Walton J.D."/>
            <person name="Blanchette R.A."/>
            <person name="Henrissat B."/>
            <person name="Martin F."/>
            <person name="Cullen D."/>
            <person name="Hibbett D.S."/>
            <person name="Grigoriev I.V."/>
        </authorList>
    </citation>
    <scope>NUCLEOTIDE SEQUENCE [LARGE SCALE GENOMIC DNA]</scope>
    <source>
        <strain evidence="2">PC15</strain>
    </source>
</reference>
<sequence length="66" mass="7540">MNTPRAIEARYRVDTYLPPALPNSDWYPKGNTWRTVLHGMHGTNLSTFAPVLGMPHVLEASRDMWT</sequence>
<gene>
    <name evidence="1" type="ORF">PLEOSDRAFT_162426</name>
</gene>
<dbReference type="EMBL" id="KL198012">
    <property type="protein sequence ID" value="KDQ23557.1"/>
    <property type="molecule type" value="Genomic_DNA"/>
</dbReference>
<dbReference type="InParanoid" id="A0A067NHG8"/>
<accession>A0A067NHG8</accession>
<proteinExistence type="predicted"/>
<evidence type="ECO:0000313" key="1">
    <source>
        <dbReference type="EMBL" id="KDQ23557.1"/>
    </source>
</evidence>
<name>A0A067NHG8_PLEO1</name>
<dbReference type="AlphaFoldDB" id="A0A067NHG8"/>
<protein>
    <submittedName>
        <fullName evidence="1">Uncharacterized protein</fullName>
    </submittedName>
</protein>
<organism evidence="1 2">
    <name type="scientific">Pleurotus ostreatus (strain PC15)</name>
    <name type="common">Oyster mushroom</name>
    <dbReference type="NCBI Taxonomy" id="1137138"/>
    <lineage>
        <taxon>Eukaryota</taxon>
        <taxon>Fungi</taxon>
        <taxon>Dikarya</taxon>
        <taxon>Basidiomycota</taxon>
        <taxon>Agaricomycotina</taxon>
        <taxon>Agaricomycetes</taxon>
        <taxon>Agaricomycetidae</taxon>
        <taxon>Agaricales</taxon>
        <taxon>Pleurotineae</taxon>
        <taxon>Pleurotaceae</taxon>
        <taxon>Pleurotus</taxon>
    </lineage>
</organism>
<dbReference type="Proteomes" id="UP000027073">
    <property type="component" value="Unassembled WGS sequence"/>
</dbReference>
<dbReference type="VEuPathDB" id="FungiDB:PLEOSDRAFT_162426"/>